<dbReference type="PANTHER" id="PTHR42878">
    <property type="entry name" value="TWO-COMPONENT HISTIDINE KINASE"/>
    <property type="match status" value="1"/>
</dbReference>
<keyword evidence="10" id="KW-0067">ATP-binding</keyword>
<name>A0A6G7PWP5_9BACT</name>
<dbReference type="InterPro" id="IPR003660">
    <property type="entry name" value="HAMP_dom"/>
</dbReference>
<dbReference type="InterPro" id="IPR003661">
    <property type="entry name" value="HisK_dim/P_dom"/>
</dbReference>
<dbReference type="SMART" id="SM00091">
    <property type="entry name" value="PAS"/>
    <property type="match status" value="1"/>
</dbReference>
<dbReference type="InterPro" id="IPR036890">
    <property type="entry name" value="HATPase_C_sf"/>
</dbReference>
<dbReference type="GO" id="GO:0030295">
    <property type="term" value="F:protein kinase activator activity"/>
    <property type="evidence" value="ECO:0007669"/>
    <property type="project" value="TreeGrafter"/>
</dbReference>
<dbReference type="CDD" id="cd00075">
    <property type="entry name" value="HATPase"/>
    <property type="match status" value="1"/>
</dbReference>
<dbReference type="SMART" id="SM00304">
    <property type="entry name" value="HAMP"/>
    <property type="match status" value="1"/>
</dbReference>
<evidence type="ECO:0000256" key="8">
    <source>
        <dbReference type="ARBA" id="ARBA00022741"/>
    </source>
</evidence>
<evidence type="ECO:0000256" key="9">
    <source>
        <dbReference type="ARBA" id="ARBA00022777"/>
    </source>
</evidence>
<dbReference type="GO" id="GO:0000156">
    <property type="term" value="F:phosphorelay response regulator activity"/>
    <property type="evidence" value="ECO:0007669"/>
    <property type="project" value="TreeGrafter"/>
</dbReference>
<keyword evidence="11" id="KW-1133">Transmembrane helix</keyword>
<comment type="catalytic activity">
    <reaction evidence="1">
        <text>ATP + protein L-histidine = ADP + protein N-phospho-L-histidine.</text>
        <dbReference type="EC" id="2.7.13.3"/>
    </reaction>
</comment>
<dbReference type="InterPro" id="IPR005467">
    <property type="entry name" value="His_kinase_dom"/>
</dbReference>
<keyword evidence="6" id="KW-0808">Transferase</keyword>
<evidence type="ECO:0000313" key="15">
    <source>
        <dbReference type="Proteomes" id="UP000502179"/>
    </source>
</evidence>
<keyword evidence="4" id="KW-1003">Cell membrane</keyword>
<keyword evidence="5" id="KW-0597">Phosphoprotein</keyword>
<evidence type="ECO:0000256" key="11">
    <source>
        <dbReference type="ARBA" id="ARBA00022989"/>
    </source>
</evidence>
<dbReference type="EC" id="2.7.13.3" evidence="3"/>
<keyword evidence="13" id="KW-0472">Membrane</keyword>
<evidence type="ECO:0000256" key="12">
    <source>
        <dbReference type="ARBA" id="ARBA00023012"/>
    </source>
</evidence>
<dbReference type="Proteomes" id="UP000502179">
    <property type="component" value="Chromosome"/>
</dbReference>
<organism evidence="14 15">
    <name type="scientific">Thermosulfuriphilus ammonigenes</name>
    <dbReference type="NCBI Taxonomy" id="1936021"/>
    <lineage>
        <taxon>Bacteria</taxon>
        <taxon>Pseudomonadati</taxon>
        <taxon>Thermodesulfobacteriota</taxon>
        <taxon>Thermodesulfobacteria</taxon>
        <taxon>Thermodesulfobacteriales</taxon>
        <taxon>Thermodesulfobacteriaceae</taxon>
        <taxon>Thermosulfuriphilus</taxon>
    </lineage>
</organism>
<dbReference type="InterPro" id="IPR050351">
    <property type="entry name" value="BphY/WalK/GraS-like"/>
</dbReference>
<accession>A0A6G7PWP5</accession>
<dbReference type="SMART" id="SM00388">
    <property type="entry name" value="HisKA"/>
    <property type="match status" value="1"/>
</dbReference>
<dbReference type="SMART" id="SM00387">
    <property type="entry name" value="HATPase_c"/>
    <property type="match status" value="1"/>
</dbReference>
<dbReference type="Pfam" id="PF08448">
    <property type="entry name" value="PAS_4"/>
    <property type="match status" value="1"/>
</dbReference>
<dbReference type="NCBIfam" id="TIGR00229">
    <property type="entry name" value="sensory_box"/>
    <property type="match status" value="1"/>
</dbReference>
<dbReference type="InterPro" id="IPR003594">
    <property type="entry name" value="HATPase_dom"/>
</dbReference>
<dbReference type="AlphaFoldDB" id="A0A6G7PWP5"/>
<dbReference type="SUPFAM" id="SSF47384">
    <property type="entry name" value="Homodimeric domain of signal transducing histidine kinase"/>
    <property type="match status" value="1"/>
</dbReference>
<dbReference type="RefSeq" id="WP_166032051.1">
    <property type="nucleotide sequence ID" value="NZ_CP048877.1"/>
</dbReference>
<dbReference type="InterPro" id="IPR004358">
    <property type="entry name" value="Sig_transdc_His_kin-like_C"/>
</dbReference>
<proteinExistence type="predicted"/>
<evidence type="ECO:0000256" key="1">
    <source>
        <dbReference type="ARBA" id="ARBA00000085"/>
    </source>
</evidence>
<dbReference type="SUPFAM" id="SSF55874">
    <property type="entry name" value="ATPase domain of HSP90 chaperone/DNA topoisomerase II/histidine kinase"/>
    <property type="match status" value="1"/>
</dbReference>
<protein>
    <recommendedName>
        <fullName evidence="3">histidine kinase</fullName>
        <ecNumber evidence="3">2.7.13.3</ecNumber>
    </recommendedName>
</protein>
<dbReference type="Pfam" id="PF00512">
    <property type="entry name" value="HisKA"/>
    <property type="match status" value="1"/>
</dbReference>
<sequence length="739" mass="83231">MAATKDEIISREQAEAKRRRREKIIILVALVLVGILTLVESRLLSMEVELPLGGNVFIFALININVLLLLLVIFLVVRNVVKLIFENKRNILGAKLKTKMVVAFVFLSLIPTILLFFVSLQFVSTSLDYWFSSRLDRSLQEALSLGKAFYAETQERLADYARGLAIGLAQYDFSDASLLEEYVRHKRLEYRFDTLELFTPSLQPLATSRVQELEMDPPGPFPPSLLAKALKGETVTETSRIRQGLLIRVAVPVYREGRPEAVLVAGLLLDPNLGQLMEDINRGYETYRQLKFLKQPIKASLIITLALVTLLIVLVAVWFGFRFARGITEPVQALAEATHRVAGGDLDFTLEVSAQDELASLVAAFNSMTRDLKESKLLAEEATRALQKSHQELARRHSYIETILRNVAAGVISIDAQGRVTTVNRFAEEFLEVSGGELVGRPWRDVLPDELREQAEAFLEKARQSPRGSAQQTFRLLLRGREIYILATLTILKDESGQEVGAVLVFDDLTEKEKIQRIAAWREVARRIAHEVKNPLTPIQLSAQRLRRRYLQKLGPEEGEVLDRCTKTIEKQVEELRRLVNEFSSFARMPASRPALHDLVQVVEEVLSLYSEAHREFSFNLKAPSRPPVFLFDRDQIKRALINLLDNAVASMPQGGEIQVEIVTESDWVRLVVADTGPGVSPEDKARLFEPYFSRKKGGTGLGLAIVNSIVTEHNGKVWVEDNLPRGARFVIELPLRGE</sequence>
<dbReference type="Gene3D" id="1.10.287.130">
    <property type="match status" value="1"/>
</dbReference>
<dbReference type="GO" id="GO:0005886">
    <property type="term" value="C:plasma membrane"/>
    <property type="evidence" value="ECO:0007669"/>
    <property type="project" value="UniProtKB-SubCell"/>
</dbReference>
<evidence type="ECO:0000256" key="2">
    <source>
        <dbReference type="ARBA" id="ARBA00004651"/>
    </source>
</evidence>
<dbReference type="PRINTS" id="PR00344">
    <property type="entry name" value="BCTRLSENSOR"/>
</dbReference>
<dbReference type="InterPro" id="IPR013656">
    <property type="entry name" value="PAS_4"/>
</dbReference>
<dbReference type="PROSITE" id="PS50109">
    <property type="entry name" value="HIS_KIN"/>
    <property type="match status" value="1"/>
</dbReference>
<keyword evidence="8" id="KW-0547">Nucleotide-binding</keyword>
<dbReference type="EMBL" id="CP048877">
    <property type="protein sequence ID" value="QIJ71833.1"/>
    <property type="molecule type" value="Genomic_DNA"/>
</dbReference>
<dbReference type="PIRSF" id="PIRSF037532">
    <property type="entry name" value="STHK_NtrY"/>
    <property type="match status" value="1"/>
</dbReference>
<dbReference type="InterPro" id="IPR035965">
    <property type="entry name" value="PAS-like_dom_sf"/>
</dbReference>
<keyword evidence="15" id="KW-1185">Reference proteome</keyword>
<dbReference type="InterPro" id="IPR036097">
    <property type="entry name" value="HisK_dim/P_sf"/>
</dbReference>
<evidence type="ECO:0000256" key="5">
    <source>
        <dbReference type="ARBA" id="ARBA00022553"/>
    </source>
</evidence>
<gene>
    <name evidence="14" type="ORF">G4V39_05955</name>
</gene>
<dbReference type="KEGG" id="tav:G4V39_05955"/>
<dbReference type="GO" id="GO:0005524">
    <property type="term" value="F:ATP binding"/>
    <property type="evidence" value="ECO:0007669"/>
    <property type="project" value="UniProtKB-KW"/>
</dbReference>
<dbReference type="CDD" id="cd06225">
    <property type="entry name" value="HAMP"/>
    <property type="match status" value="1"/>
</dbReference>
<dbReference type="Gene3D" id="3.30.565.10">
    <property type="entry name" value="Histidine kinase-like ATPase, C-terminal domain"/>
    <property type="match status" value="1"/>
</dbReference>
<dbReference type="Pfam" id="PF00672">
    <property type="entry name" value="HAMP"/>
    <property type="match status" value="1"/>
</dbReference>
<dbReference type="PROSITE" id="PS50112">
    <property type="entry name" value="PAS"/>
    <property type="match status" value="1"/>
</dbReference>
<dbReference type="SUPFAM" id="SSF158472">
    <property type="entry name" value="HAMP domain-like"/>
    <property type="match status" value="1"/>
</dbReference>
<evidence type="ECO:0000256" key="7">
    <source>
        <dbReference type="ARBA" id="ARBA00022692"/>
    </source>
</evidence>
<evidence type="ECO:0000256" key="3">
    <source>
        <dbReference type="ARBA" id="ARBA00012438"/>
    </source>
</evidence>
<dbReference type="Gene3D" id="3.30.450.20">
    <property type="entry name" value="PAS domain"/>
    <property type="match status" value="1"/>
</dbReference>
<dbReference type="GO" id="GO:0007234">
    <property type="term" value="P:osmosensory signaling via phosphorelay pathway"/>
    <property type="evidence" value="ECO:0007669"/>
    <property type="project" value="TreeGrafter"/>
</dbReference>
<dbReference type="Pfam" id="PF02518">
    <property type="entry name" value="HATPase_c"/>
    <property type="match status" value="1"/>
</dbReference>
<evidence type="ECO:0000256" key="4">
    <source>
        <dbReference type="ARBA" id="ARBA00022475"/>
    </source>
</evidence>
<dbReference type="CDD" id="cd00082">
    <property type="entry name" value="HisKA"/>
    <property type="match status" value="1"/>
</dbReference>
<dbReference type="SUPFAM" id="SSF55785">
    <property type="entry name" value="PYP-like sensor domain (PAS domain)"/>
    <property type="match status" value="1"/>
</dbReference>
<keyword evidence="9" id="KW-0418">Kinase</keyword>
<dbReference type="InterPro" id="IPR000014">
    <property type="entry name" value="PAS"/>
</dbReference>
<dbReference type="InterPro" id="IPR045671">
    <property type="entry name" value="NtrY-like_N"/>
</dbReference>
<evidence type="ECO:0000256" key="13">
    <source>
        <dbReference type="ARBA" id="ARBA00023136"/>
    </source>
</evidence>
<keyword evidence="12" id="KW-0902">Two-component regulatory system</keyword>
<dbReference type="InterPro" id="IPR017232">
    <property type="entry name" value="NtrY"/>
</dbReference>
<evidence type="ECO:0000256" key="10">
    <source>
        <dbReference type="ARBA" id="ARBA00022840"/>
    </source>
</evidence>
<dbReference type="Pfam" id="PF19312">
    <property type="entry name" value="NtrY_N"/>
    <property type="match status" value="1"/>
</dbReference>
<dbReference type="GO" id="GO:0000155">
    <property type="term" value="F:phosphorelay sensor kinase activity"/>
    <property type="evidence" value="ECO:0007669"/>
    <property type="project" value="InterPro"/>
</dbReference>
<evidence type="ECO:0000256" key="6">
    <source>
        <dbReference type="ARBA" id="ARBA00022679"/>
    </source>
</evidence>
<comment type="subcellular location">
    <subcellularLocation>
        <location evidence="2">Cell membrane</location>
        <topology evidence="2">Multi-pass membrane protein</topology>
    </subcellularLocation>
</comment>
<keyword evidence="7" id="KW-0812">Transmembrane</keyword>
<dbReference type="PANTHER" id="PTHR42878:SF7">
    <property type="entry name" value="SENSOR HISTIDINE KINASE GLRK"/>
    <property type="match status" value="1"/>
</dbReference>
<evidence type="ECO:0000313" key="14">
    <source>
        <dbReference type="EMBL" id="QIJ71833.1"/>
    </source>
</evidence>
<dbReference type="CDD" id="cd00130">
    <property type="entry name" value="PAS"/>
    <property type="match status" value="1"/>
</dbReference>
<dbReference type="PROSITE" id="PS50885">
    <property type="entry name" value="HAMP"/>
    <property type="match status" value="1"/>
</dbReference>
<reference evidence="14 15" key="1">
    <citation type="submission" date="2020-02" db="EMBL/GenBank/DDBJ databases">
        <title>Genome analysis of Thermosulfuriphilus ammonigenes ST65T, an anaerobic thermophilic chemolithoautotrophic bacterium isolated from a deep-sea hydrothermal vent.</title>
        <authorList>
            <person name="Slobodkina G."/>
            <person name="Allioux M."/>
            <person name="Merkel A."/>
            <person name="Alain K."/>
            <person name="Jebbar M."/>
            <person name="Slobodkin A."/>
        </authorList>
    </citation>
    <scope>NUCLEOTIDE SEQUENCE [LARGE SCALE GENOMIC DNA]</scope>
    <source>
        <strain evidence="14 15">ST65</strain>
    </source>
</reference>
<dbReference type="Gene3D" id="6.10.340.10">
    <property type="match status" value="1"/>
</dbReference>